<dbReference type="InterPro" id="IPR036116">
    <property type="entry name" value="FN3_sf"/>
</dbReference>
<dbReference type="GO" id="GO:0031430">
    <property type="term" value="C:M band"/>
    <property type="evidence" value="ECO:0007669"/>
    <property type="project" value="TreeGrafter"/>
</dbReference>
<feature type="domain" description="Ig-like" evidence="7">
    <location>
        <begin position="331"/>
        <end position="405"/>
    </location>
</feature>
<feature type="domain" description="Fibronectin type-III" evidence="8">
    <location>
        <begin position="597"/>
        <end position="691"/>
    </location>
</feature>
<dbReference type="Proteomes" id="UP000268014">
    <property type="component" value="Unassembled WGS sequence"/>
</dbReference>
<name>A0A0N4X136_HAEPC</name>
<evidence type="ECO:0000259" key="8">
    <source>
        <dbReference type="PROSITE" id="PS50853"/>
    </source>
</evidence>
<evidence type="ECO:0000313" key="11">
    <source>
        <dbReference type="WBParaSite" id="HPLM_0001801201-mRNA-1"/>
    </source>
</evidence>
<sequence>MLTGYILRVAAVNKYGPGEPADTSVITTGSLFKAPQIDEQPVISDVSRDGCVLKWNKPTEDGGSPIYGYDVYIRENGGEWIKMNDELVFANRYVVGDLHSEIRYEFKVEAVNEAGLKSNSNLASEPLMIKQTLGCPTAILNIPRATITDENSVFVEWDEWEEETSSMYTVAYKSEGSSIWSEIDCSTNTCSVAELKEGVSYVFKVALRNEGGIGVFSDETEPIKVTQKVPPVIIKPIRSATIPKKRALQLECHATAEPAPEYIWYKDGKEIINEGYMSLLIIHSVDTGDTGSYTCEVENPYGSAKCTATVTVTDVRCHFVSSFSEYIEVIEGQDIELCCTLSDEDGVVVWYKDGKKLHEDDHLVISAEGTKRTLKISTVKDNDNGMYRCETSDGRSRTEGELVVKEEEPHISVGPQDLTVDQFGTEAQFRCELTRPAQRVLWYKNEQEIWPQANKYVITTAGNVSTLEIRNIDKNDIGNYSAALNEREVSAPAHLKLEVAPKIIIQENLEDELEFKAHEELAFHVEAIGYPNPTVTILHKDSRIQSRASVEEYDNVTSVRMKNLNRDDCGTVKITAENSVGIVHKEIRLTVLDVPSEPLDLNSSETTMDSTVLSWSSPEKTNGAPITGFIIERKAVDTSRWRPIGKTNANTKRFEATELFSSQVYGFRVIAVNAVGEGPPSQAIDVLTKEDEEVRISSSASSLLSILDTPDTPEASLDGTKVVLSWKAVPGASVYQLERQCDGADWREIVNTDGTDFVDSSLTQNGSFCYRVIAKSLDSESKPSDSTAPLLVILDASITDSREPDQLNGQAILEDLAVEGKEAVNGEVVKIDDHDREVTVDGAVVAPEETKLKKTDEEKKEDTVEQQKAAEEKKKKKTVKKKTKDVEKEASALTEKAQEDSSEVEQKVEKGGSIQDVTEVTPLIVDGVTPQQELLTDKEKEKEEIKGLDEKKADKKEEKKKEKEEVKAADDKKKDKEKVEVPDEKEGDKEVKVPDEKKAEKKEEKKKEKKEVKAEDDKKKGEEKKEVEAADDKIKDKEKVEVLDEKEEAKEAKVPEEKKAEKKEEKKKEKKEVKAEDDKKKGEEKQDKMEVPKLVLEPINSVLNLELGASGELKVKASVPTQFQWTKDGGSLPSEFIISGNETSSTVKILPAIQETAGEYKCTAISSDGRKVSTSIVVKVIGEASKWL</sequence>
<dbReference type="InterPro" id="IPR003599">
    <property type="entry name" value="Ig_sub"/>
</dbReference>
<evidence type="ECO:0000313" key="9">
    <source>
        <dbReference type="EMBL" id="VDO68304.1"/>
    </source>
</evidence>
<dbReference type="SUPFAM" id="SSF49265">
    <property type="entry name" value="Fibronectin type III"/>
    <property type="match status" value="3"/>
</dbReference>
<evidence type="ECO:0000259" key="7">
    <source>
        <dbReference type="PROSITE" id="PS50835"/>
    </source>
</evidence>
<evidence type="ECO:0000256" key="6">
    <source>
        <dbReference type="SAM" id="MobiDB-lite"/>
    </source>
</evidence>
<dbReference type="InterPro" id="IPR013098">
    <property type="entry name" value="Ig_I-set"/>
</dbReference>
<dbReference type="STRING" id="6290.A0A0N4X136"/>
<comment type="subcellular location">
    <subcellularLocation>
        <location evidence="1">Cytoplasm</location>
    </subcellularLocation>
</comment>
<protein>
    <submittedName>
        <fullName evidence="11">Titin</fullName>
    </submittedName>
</protein>
<dbReference type="SUPFAM" id="SSF48726">
    <property type="entry name" value="Immunoglobulin"/>
    <property type="match status" value="5"/>
</dbReference>
<dbReference type="InterPro" id="IPR007110">
    <property type="entry name" value="Ig-like_dom"/>
</dbReference>
<dbReference type="SMART" id="SM00060">
    <property type="entry name" value="FN3"/>
    <property type="match status" value="4"/>
</dbReference>
<dbReference type="FunFam" id="2.60.40.10:FF:000211">
    <property type="entry name" value="Obscurin-like protein 1"/>
    <property type="match status" value="1"/>
</dbReference>
<dbReference type="OMA" id="SELAWYK"/>
<dbReference type="PANTHER" id="PTHR13817:SF151">
    <property type="entry name" value="TITIN"/>
    <property type="match status" value="1"/>
</dbReference>
<dbReference type="InterPro" id="IPR003961">
    <property type="entry name" value="FN3_dom"/>
</dbReference>
<dbReference type="SMART" id="SM00409">
    <property type="entry name" value="IG"/>
    <property type="match status" value="5"/>
</dbReference>
<evidence type="ECO:0000256" key="5">
    <source>
        <dbReference type="ARBA" id="ARBA00023319"/>
    </source>
</evidence>
<feature type="domain" description="Fibronectin type-III" evidence="8">
    <location>
        <begin position="138"/>
        <end position="229"/>
    </location>
</feature>
<keyword evidence="4" id="KW-1015">Disulfide bond</keyword>
<keyword evidence="3" id="KW-0677">Repeat</keyword>
<dbReference type="InterPro" id="IPR036179">
    <property type="entry name" value="Ig-like_dom_sf"/>
</dbReference>
<evidence type="ECO:0000256" key="1">
    <source>
        <dbReference type="ARBA" id="ARBA00004496"/>
    </source>
</evidence>
<reference evidence="9 10" key="2">
    <citation type="submission" date="2018-11" db="EMBL/GenBank/DDBJ databases">
        <authorList>
            <consortium name="Pathogen Informatics"/>
        </authorList>
    </citation>
    <scope>NUCLEOTIDE SEQUENCE [LARGE SCALE GENOMIC DNA]</scope>
    <source>
        <strain evidence="9 10">MHpl1</strain>
    </source>
</reference>
<reference evidence="11" key="1">
    <citation type="submission" date="2016-04" db="UniProtKB">
        <authorList>
            <consortium name="WormBaseParasite"/>
        </authorList>
    </citation>
    <scope>IDENTIFICATION</scope>
</reference>
<dbReference type="Pfam" id="PF00041">
    <property type="entry name" value="fn3"/>
    <property type="match status" value="3"/>
</dbReference>
<feature type="domain" description="Ig-like" evidence="7">
    <location>
        <begin position="1100"/>
        <end position="1173"/>
    </location>
</feature>
<evidence type="ECO:0000256" key="4">
    <source>
        <dbReference type="ARBA" id="ARBA00023157"/>
    </source>
</evidence>
<feature type="domain" description="Fibronectin type-III" evidence="8">
    <location>
        <begin position="37"/>
        <end position="135"/>
    </location>
</feature>
<evidence type="ECO:0000256" key="3">
    <source>
        <dbReference type="ARBA" id="ARBA00022737"/>
    </source>
</evidence>
<dbReference type="FunFam" id="2.60.40.10:FF:000107">
    <property type="entry name" value="Myosin, light chain kinase a"/>
    <property type="match status" value="1"/>
</dbReference>
<dbReference type="Pfam" id="PF13927">
    <property type="entry name" value="Ig_3"/>
    <property type="match status" value="1"/>
</dbReference>
<keyword evidence="2" id="KW-0963">Cytoplasm</keyword>
<feature type="region of interest" description="Disordered" evidence="6">
    <location>
        <begin position="842"/>
        <end position="1088"/>
    </location>
</feature>
<dbReference type="Pfam" id="PF07679">
    <property type="entry name" value="I-set"/>
    <property type="match status" value="3"/>
</dbReference>
<evidence type="ECO:0000256" key="2">
    <source>
        <dbReference type="ARBA" id="ARBA00022490"/>
    </source>
</evidence>
<dbReference type="PROSITE" id="PS50835">
    <property type="entry name" value="IG_LIKE"/>
    <property type="match status" value="4"/>
</dbReference>
<feature type="domain" description="Ig-like" evidence="7">
    <location>
        <begin position="409"/>
        <end position="498"/>
    </location>
</feature>
<dbReference type="GO" id="GO:0045214">
    <property type="term" value="P:sarcomere organization"/>
    <property type="evidence" value="ECO:0007669"/>
    <property type="project" value="TreeGrafter"/>
</dbReference>
<feature type="domain" description="Ig-like" evidence="7">
    <location>
        <begin position="230"/>
        <end position="313"/>
    </location>
</feature>
<keyword evidence="10" id="KW-1185">Reference proteome</keyword>
<accession>A0A0N4X136</accession>
<feature type="compositionally biased region" description="Basic and acidic residues" evidence="6">
    <location>
        <begin position="848"/>
        <end position="873"/>
    </location>
</feature>
<dbReference type="Gene3D" id="2.60.40.10">
    <property type="entry name" value="Immunoglobulins"/>
    <property type="match status" value="9"/>
</dbReference>
<dbReference type="WBParaSite" id="HPLM_0001801201-mRNA-1">
    <property type="protein sequence ID" value="HPLM_0001801201-mRNA-1"/>
    <property type="gene ID" value="HPLM_0001801201"/>
</dbReference>
<dbReference type="SMART" id="SM00408">
    <property type="entry name" value="IGc2"/>
    <property type="match status" value="4"/>
</dbReference>
<dbReference type="InterPro" id="IPR003598">
    <property type="entry name" value="Ig_sub2"/>
</dbReference>
<dbReference type="EMBL" id="UZAF01020279">
    <property type="protein sequence ID" value="VDO68304.1"/>
    <property type="molecule type" value="Genomic_DNA"/>
</dbReference>
<dbReference type="AlphaFoldDB" id="A0A0N4X136"/>
<organism evidence="11">
    <name type="scientific">Haemonchus placei</name>
    <name type="common">Barber's pole worm</name>
    <dbReference type="NCBI Taxonomy" id="6290"/>
    <lineage>
        <taxon>Eukaryota</taxon>
        <taxon>Metazoa</taxon>
        <taxon>Ecdysozoa</taxon>
        <taxon>Nematoda</taxon>
        <taxon>Chromadorea</taxon>
        <taxon>Rhabditida</taxon>
        <taxon>Rhabditina</taxon>
        <taxon>Rhabditomorpha</taxon>
        <taxon>Strongyloidea</taxon>
        <taxon>Trichostrongylidae</taxon>
        <taxon>Haemonchus</taxon>
    </lineage>
</organism>
<feature type="compositionally biased region" description="Basic and acidic residues" evidence="6">
    <location>
        <begin position="935"/>
        <end position="1088"/>
    </location>
</feature>
<feature type="compositionally biased region" description="Basic and acidic residues" evidence="6">
    <location>
        <begin position="884"/>
        <end position="910"/>
    </location>
</feature>
<feature type="compositionally biased region" description="Basic residues" evidence="6">
    <location>
        <begin position="874"/>
        <end position="883"/>
    </location>
</feature>
<dbReference type="PROSITE" id="PS50853">
    <property type="entry name" value="FN3"/>
    <property type="match status" value="3"/>
</dbReference>
<dbReference type="InterPro" id="IPR050964">
    <property type="entry name" value="Striated_Muscle_Regulatory"/>
</dbReference>
<gene>
    <name evidence="9" type="ORF">HPLM_LOCUS18007</name>
</gene>
<dbReference type="CDD" id="cd00063">
    <property type="entry name" value="FN3"/>
    <property type="match status" value="4"/>
</dbReference>
<dbReference type="OrthoDB" id="504170at2759"/>
<proteinExistence type="predicted"/>
<evidence type="ECO:0000313" key="10">
    <source>
        <dbReference type="Proteomes" id="UP000268014"/>
    </source>
</evidence>
<keyword evidence="5" id="KW-0393">Immunoglobulin domain</keyword>
<dbReference type="InterPro" id="IPR013783">
    <property type="entry name" value="Ig-like_fold"/>
</dbReference>
<dbReference type="CDD" id="cd00096">
    <property type="entry name" value="Ig"/>
    <property type="match status" value="1"/>
</dbReference>
<dbReference type="PANTHER" id="PTHR13817">
    <property type="entry name" value="TITIN"/>
    <property type="match status" value="1"/>
</dbReference>